<dbReference type="Pfam" id="PF23559">
    <property type="entry name" value="WHD_DRP"/>
    <property type="match status" value="1"/>
</dbReference>
<evidence type="ECO:0000313" key="4">
    <source>
        <dbReference type="EMBL" id="KAJ4787176.1"/>
    </source>
</evidence>
<feature type="domain" description="Disease resistance protein winged helix" evidence="3">
    <location>
        <begin position="47"/>
        <end position="109"/>
    </location>
</feature>
<organism evidence="4 5">
    <name type="scientific">Rhynchospora pubera</name>
    <dbReference type="NCBI Taxonomy" id="906938"/>
    <lineage>
        <taxon>Eukaryota</taxon>
        <taxon>Viridiplantae</taxon>
        <taxon>Streptophyta</taxon>
        <taxon>Embryophyta</taxon>
        <taxon>Tracheophyta</taxon>
        <taxon>Spermatophyta</taxon>
        <taxon>Magnoliopsida</taxon>
        <taxon>Liliopsida</taxon>
        <taxon>Poales</taxon>
        <taxon>Cyperaceae</taxon>
        <taxon>Cyperoideae</taxon>
        <taxon>Rhynchosporeae</taxon>
        <taxon>Rhynchospora</taxon>
    </lineage>
</organism>
<dbReference type="GO" id="GO:0042742">
    <property type="term" value="P:defense response to bacterium"/>
    <property type="evidence" value="ECO:0007669"/>
    <property type="project" value="UniProtKB-ARBA"/>
</dbReference>
<dbReference type="InterPro" id="IPR036388">
    <property type="entry name" value="WH-like_DNA-bd_sf"/>
</dbReference>
<dbReference type="GO" id="GO:0002758">
    <property type="term" value="P:innate immune response-activating signaling pathway"/>
    <property type="evidence" value="ECO:0007669"/>
    <property type="project" value="UniProtKB-ARBA"/>
</dbReference>
<reference evidence="4" key="1">
    <citation type="submission" date="2022-08" db="EMBL/GenBank/DDBJ databases">
        <authorList>
            <person name="Marques A."/>
        </authorList>
    </citation>
    <scope>NUCLEOTIDE SEQUENCE</scope>
    <source>
        <strain evidence="4">RhyPub2mFocal</strain>
        <tissue evidence="4">Leaves</tissue>
    </source>
</reference>
<keyword evidence="2" id="KW-0611">Plant defense</keyword>
<dbReference type="EMBL" id="JAMFTS010000002">
    <property type="protein sequence ID" value="KAJ4787176.1"/>
    <property type="molecule type" value="Genomic_DNA"/>
</dbReference>
<dbReference type="Gene3D" id="3.80.10.10">
    <property type="entry name" value="Ribonuclease Inhibitor"/>
    <property type="match status" value="1"/>
</dbReference>
<dbReference type="InterPro" id="IPR058922">
    <property type="entry name" value="WHD_DRP"/>
</dbReference>
<dbReference type="InterPro" id="IPR001611">
    <property type="entry name" value="Leu-rich_rpt"/>
</dbReference>
<dbReference type="Gene3D" id="1.10.10.10">
    <property type="entry name" value="Winged helix-like DNA-binding domain superfamily/Winged helix DNA-binding domain"/>
    <property type="match status" value="1"/>
</dbReference>
<proteinExistence type="predicted"/>
<evidence type="ECO:0000313" key="5">
    <source>
        <dbReference type="Proteomes" id="UP001140206"/>
    </source>
</evidence>
<keyword evidence="1" id="KW-0677">Repeat</keyword>
<dbReference type="InterPro" id="IPR050905">
    <property type="entry name" value="Plant_NBS-LRR"/>
</dbReference>
<dbReference type="SUPFAM" id="SSF52058">
    <property type="entry name" value="L domain-like"/>
    <property type="match status" value="1"/>
</dbReference>
<keyword evidence="5" id="KW-1185">Reference proteome</keyword>
<comment type="caution">
    <text evidence="4">The sequence shown here is derived from an EMBL/GenBank/DDBJ whole genome shotgun (WGS) entry which is preliminary data.</text>
</comment>
<dbReference type="PROSITE" id="PS51450">
    <property type="entry name" value="LRR"/>
    <property type="match status" value="1"/>
</dbReference>
<dbReference type="GO" id="GO:0009626">
    <property type="term" value="P:plant-type hypersensitive response"/>
    <property type="evidence" value="ECO:0007669"/>
    <property type="project" value="UniProtKB-ARBA"/>
</dbReference>
<evidence type="ECO:0000256" key="1">
    <source>
        <dbReference type="ARBA" id="ARBA00022737"/>
    </source>
</evidence>
<accession>A0AAV8F635</accession>
<dbReference type="PANTHER" id="PTHR33463">
    <property type="entry name" value="NB-ARC DOMAIN-CONTAINING PROTEIN-RELATED"/>
    <property type="match status" value="1"/>
</dbReference>
<gene>
    <name evidence="4" type="ORF">LUZ62_038422</name>
</gene>
<sequence length="541" mass="63068">MLLCFSCRHALMMLNSHVRTNQYSTLRFSYDSLKNDTLKQCFLHCSLWPEGRCIRKNLLVQLWMGLGLIDEPRLQDAYNLGFNYIRRLQAVSLLESDGDNLVKMHDVIRAMTIWIVNNQGDMNRWIVRAGNYDKPQEIEVFRNTEKLSFMGNAKEVCLSLTCSSTKLSVLLLDSNGLNNSKSLRLDLFSELTILNLSYNDLDVFPVEICNLVHLQFLNLSWNLFRSLPKELANLTKLKYLYLRGINCTFLKSVLSELKVLRLLDLSCQNPYVENYIEMFPTIEEDLQCLSDFEALGITISNMHVFQKFFQTVNVPVRWLNVQNYNESCFLFSSSFLENVQLQNNLYSIEIKYMDAEFIEFERANANRGNCLLRGLERLKFYFMWNMKEVKWKNLDPKDVFPRLQVLEFYDCPKLKSISWVVNLPCIQELSVHGSKVMKQLLCINELESSGIIVSPQSFPFLKKLILMDLFELEIISNPIITFPVLEVLEVLCCDKLKKLPFKSSKPPKKLESIHGSIEWWNNVEMEDGSSKSSLQPFFNKY</sequence>
<protein>
    <submittedName>
        <fullName evidence="4">Disease resistance protein RPS2</fullName>
    </submittedName>
</protein>
<evidence type="ECO:0000259" key="3">
    <source>
        <dbReference type="Pfam" id="PF23559"/>
    </source>
</evidence>
<dbReference type="AlphaFoldDB" id="A0AAV8F635"/>
<evidence type="ECO:0000256" key="2">
    <source>
        <dbReference type="ARBA" id="ARBA00022821"/>
    </source>
</evidence>
<name>A0AAV8F635_9POAL</name>
<dbReference type="FunFam" id="1.10.10.10:FF:000322">
    <property type="entry name" value="Probable disease resistance protein At1g63360"/>
    <property type="match status" value="1"/>
</dbReference>
<dbReference type="InterPro" id="IPR032675">
    <property type="entry name" value="LRR_dom_sf"/>
</dbReference>
<dbReference type="Proteomes" id="UP001140206">
    <property type="component" value="Chromosome 2"/>
</dbReference>